<comment type="caution">
    <text evidence="5">The sequence shown here is derived from an EMBL/GenBank/DDBJ whole genome shotgun (WGS) entry which is preliminary data.</text>
</comment>
<dbReference type="RefSeq" id="WP_203166213.1">
    <property type="nucleotide sequence ID" value="NZ_JAEVLS010000001.1"/>
</dbReference>
<dbReference type="InterPro" id="IPR020449">
    <property type="entry name" value="Tscrpt_reg_AraC-type_HTH"/>
</dbReference>
<accession>A0ABS1WTF7</accession>
<evidence type="ECO:0000313" key="6">
    <source>
        <dbReference type="Proteomes" id="UP000661077"/>
    </source>
</evidence>
<keyword evidence="1" id="KW-0805">Transcription regulation</keyword>
<evidence type="ECO:0000256" key="2">
    <source>
        <dbReference type="ARBA" id="ARBA00023125"/>
    </source>
</evidence>
<dbReference type="InterPro" id="IPR018062">
    <property type="entry name" value="HTH_AraC-typ_CS"/>
</dbReference>
<dbReference type="EMBL" id="JAEVLS010000001">
    <property type="protein sequence ID" value="MBM0104269.1"/>
    <property type="molecule type" value="Genomic_DNA"/>
</dbReference>
<dbReference type="SUPFAM" id="SSF46689">
    <property type="entry name" value="Homeodomain-like"/>
    <property type="match status" value="2"/>
</dbReference>
<dbReference type="Proteomes" id="UP000661077">
    <property type="component" value="Unassembled WGS sequence"/>
</dbReference>
<name>A0ABS1WTF7_9GAMM</name>
<dbReference type="PROSITE" id="PS01124">
    <property type="entry name" value="HTH_ARAC_FAMILY_2"/>
    <property type="match status" value="1"/>
</dbReference>
<protein>
    <submittedName>
        <fullName evidence="5">Helix-turn-helix transcriptional regulator</fullName>
    </submittedName>
</protein>
<gene>
    <name evidence="5" type="ORF">JM946_05905</name>
</gene>
<evidence type="ECO:0000256" key="1">
    <source>
        <dbReference type="ARBA" id="ARBA00023015"/>
    </source>
</evidence>
<organism evidence="5 6">
    <name type="scientific">Steroidobacter gossypii</name>
    <dbReference type="NCBI Taxonomy" id="2805490"/>
    <lineage>
        <taxon>Bacteria</taxon>
        <taxon>Pseudomonadati</taxon>
        <taxon>Pseudomonadota</taxon>
        <taxon>Gammaproteobacteria</taxon>
        <taxon>Steroidobacterales</taxon>
        <taxon>Steroidobacteraceae</taxon>
        <taxon>Steroidobacter</taxon>
    </lineage>
</organism>
<evidence type="ECO:0000259" key="4">
    <source>
        <dbReference type="PROSITE" id="PS01124"/>
    </source>
</evidence>
<dbReference type="PANTHER" id="PTHR46796:SF6">
    <property type="entry name" value="ARAC SUBFAMILY"/>
    <property type="match status" value="1"/>
</dbReference>
<evidence type="ECO:0000256" key="3">
    <source>
        <dbReference type="ARBA" id="ARBA00023163"/>
    </source>
</evidence>
<dbReference type="InterPro" id="IPR050204">
    <property type="entry name" value="AraC_XylS_family_regulators"/>
</dbReference>
<sequence length="293" mass="33144">MRVDQMNRVRRVEPLASDWRHFSWQGGSFDMAQRALTPIVEGTIRVPEYLIFATLQGSAQRLEVRSDCGHRYSGADRAGMISLVPANCERRFRMQEVRSRWASLSIDPAIVASLLSGESAAVATGGGCISNVRDDFLFALLRELERTCAQDGCLDDVYCQTMAAAAGQHILRRYLRPSSCTHEKAHGLTKWQRRRVTDYVEARLHLQVRIADIAALLGYSEGYLHRAFRAACGSTPLEFINQRRIHRAVQILNDEPDIAVIDLALRVGFTSPNYFTRVFRKLVGVNPSMYRQR</sequence>
<dbReference type="SMART" id="SM00342">
    <property type="entry name" value="HTH_ARAC"/>
    <property type="match status" value="1"/>
</dbReference>
<dbReference type="PRINTS" id="PR00032">
    <property type="entry name" value="HTHARAC"/>
</dbReference>
<reference evidence="5 6" key="1">
    <citation type="journal article" date="2021" name="Int. J. Syst. Evol. Microbiol.">
        <title>Steroidobacter gossypii sp. nov., isolated from soil of cotton cropping field.</title>
        <authorList>
            <person name="Huang R."/>
            <person name="Yang S."/>
            <person name="Zhen C."/>
            <person name="Liu W."/>
        </authorList>
    </citation>
    <scope>NUCLEOTIDE SEQUENCE [LARGE SCALE GENOMIC DNA]</scope>
    <source>
        <strain evidence="5 6">S1-65</strain>
    </source>
</reference>
<feature type="domain" description="HTH araC/xylS-type" evidence="4">
    <location>
        <begin position="194"/>
        <end position="293"/>
    </location>
</feature>
<dbReference type="Pfam" id="PF12833">
    <property type="entry name" value="HTH_18"/>
    <property type="match status" value="1"/>
</dbReference>
<dbReference type="InterPro" id="IPR018060">
    <property type="entry name" value="HTH_AraC"/>
</dbReference>
<dbReference type="PROSITE" id="PS00041">
    <property type="entry name" value="HTH_ARAC_FAMILY_1"/>
    <property type="match status" value="1"/>
</dbReference>
<proteinExistence type="predicted"/>
<evidence type="ECO:0000313" key="5">
    <source>
        <dbReference type="EMBL" id="MBM0104269.1"/>
    </source>
</evidence>
<keyword evidence="3" id="KW-0804">Transcription</keyword>
<dbReference type="Gene3D" id="1.10.10.60">
    <property type="entry name" value="Homeodomain-like"/>
    <property type="match status" value="2"/>
</dbReference>
<keyword evidence="2" id="KW-0238">DNA-binding</keyword>
<keyword evidence="6" id="KW-1185">Reference proteome</keyword>
<dbReference type="InterPro" id="IPR009057">
    <property type="entry name" value="Homeodomain-like_sf"/>
</dbReference>
<dbReference type="PANTHER" id="PTHR46796">
    <property type="entry name" value="HTH-TYPE TRANSCRIPTIONAL ACTIVATOR RHAS-RELATED"/>
    <property type="match status" value="1"/>
</dbReference>